<evidence type="ECO:0000256" key="2">
    <source>
        <dbReference type="ARBA" id="ARBA00022737"/>
    </source>
</evidence>
<dbReference type="Proteomes" id="UP000663853">
    <property type="component" value="Unassembled WGS sequence"/>
</dbReference>
<dbReference type="PANTHER" id="PTHR19848:SF8">
    <property type="entry name" value="F-BOX AND WD REPEAT DOMAIN CONTAINING 7"/>
    <property type="match status" value="1"/>
</dbReference>
<dbReference type="PROSITE" id="PS50082">
    <property type="entry name" value="WD_REPEATS_2"/>
    <property type="match status" value="6"/>
</dbReference>
<name>A0A8H3AFS5_9AGAM</name>
<evidence type="ECO:0000256" key="1">
    <source>
        <dbReference type="ARBA" id="ARBA00022574"/>
    </source>
</evidence>
<feature type="repeat" description="WD" evidence="3">
    <location>
        <begin position="983"/>
        <end position="1024"/>
    </location>
</feature>
<keyword evidence="2" id="KW-0677">Repeat</keyword>
<dbReference type="Pfam" id="PF00400">
    <property type="entry name" value="WD40"/>
    <property type="match status" value="10"/>
</dbReference>
<dbReference type="InterPro" id="IPR036322">
    <property type="entry name" value="WD40_repeat_dom_sf"/>
</dbReference>
<dbReference type="SUPFAM" id="SSF50978">
    <property type="entry name" value="WD40 repeat-like"/>
    <property type="match status" value="2"/>
</dbReference>
<feature type="repeat" description="WD" evidence="3">
    <location>
        <begin position="681"/>
        <end position="722"/>
    </location>
</feature>
<dbReference type="PANTHER" id="PTHR19848">
    <property type="entry name" value="WD40 REPEAT PROTEIN"/>
    <property type="match status" value="1"/>
</dbReference>
<evidence type="ECO:0000313" key="4">
    <source>
        <dbReference type="EMBL" id="CAE6423671.1"/>
    </source>
</evidence>
<protein>
    <recommendedName>
        <fullName evidence="6">Vegetative incompatibility protein HET-E-1</fullName>
    </recommendedName>
</protein>
<evidence type="ECO:0008006" key="6">
    <source>
        <dbReference type="Google" id="ProtNLM"/>
    </source>
</evidence>
<dbReference type="EMBL" id="CAJMXA010000272">
    <property type="protein sequence ID" value="CAE6423671.1"/>
    <property type="molecule type" value="Genomic_DNA"/>
</dbReference>
<dbReference type="CDD" id="cd00200">
    <property type="entry name" value="WD40"/>
    <property type="match status" value="1"/>
</dbReference>
<feature type="repeat" description="WD" evidence="3">
    <location>
        <begin position="508"/>
        <end position="549"/>
    </location>
</feature>
<dbReference type="AlphaFoldDB" id="A0A8H3AFS5"/>
<sequence length="1100" mass="121177">MKFIVSSRPEPQIRDEMTEEQVESRLVLHELDTGEVQADIRTYLEDELKQMKSPPATEQVIALVERAGILFIYAATAVRYIGYDNFRRNPNGRLRALLDVSRTGTKKTEEIDQLYMTILEAALSDPGLEEDERDDMEQVLRTVVCAREPLTVRSLSELLQIHDVERIQAALRPLWSVLHVFGENELVTTLHASFPDFMFDSARSKAYYCDPISHNYKLAERCFDQIKLLRPRFNLCSLESSYLPDDEVHHIKERVANAVSPELLYACRYWAGHIKAGNCASSMVEYLRDFLTQRLLVWMEVLNLKKQIKAGKECMKLMIEWQNELLGHEDIVELAYDAQKFVDIFASNPVSQSTPHIYVSMLKFWPESSPMAKCYIEFSQGPVQVDGTALDRRQSAHLSTWVFESSVDAMTVSPDGLHAALALDNEVVLVDLSNGVAVLGPLKANTHKIESVAFSPNGNRVVAGSLGTGDGGGICAYSPGRWEPQGKDVMILGWDTRTGEKIIGPITLNGRGHGVICLSFSPDLSRIATGTLDHMVYMWSVEDGKMLYRFEAKTTVGTTVFSPEGARTTTGTYEATDIWDSQTGSTTPRRPFNAPRIEKITHSSDGSRIVGITYELHNSAICIWDTQNGDMILGPMEKPTSARSYTAIGYSPDGRFIVAADYDRTIWVWSTQAGKLVLGPLRVHTGSISTLALSPDGSRIFSGCENGIVCTWGSQQRNLVSISNSTNDPFDDINCAKFSSDGTRFVTGSTNGTVGIWSTYDTGEMGIVPAKVQTGQINAIDFFENRVVSSSNDGKICVYDALSGKPVLGPLDIGLGWIPALSYSPNGKLIATGSNNKVDLWDAQNGTRVLGPFTDLSGCVTSVRFSPDGTHITGCSDDSSSNIIVWDVSNGRNMFGALDGHHDSVHSISYSPNGALIASGSSDDTIILWDAYTGKGALSSPIEHLGSVNGVSFSPNSTRLASSSWRSILIYDVQTGHKLFELLSGHEDGIISVEYSPDSTRILSLSWDMSVRIHDARSPDERALSRSASVSEIGDWAINDDGWVVDDQSRLLVWVPANLRRALMSPSTMQNMVGPQGYVRLKFDKSHMGEAWADSYTSQL</sequence>
<evidence type="ECO:0000256" key="3">
    <source>
        <dbReference type="PROSITE-ProRule" id="PRU00221"/>
    </source>
</evidence>
<dbReference type="PROSITE" id="PS50294">
    <property type="entry name" value="WD_REPEATS_REGION"/>
    <property type="match status" value="4"/>
</dbReference>
<accession>A0A8H3AFS5</accession>
<reference evidence="4" key="1">
    <citation type="submission" date="2021-01" db="EMBL/GenBank/DDBJ databases">
        <authorList>
            <person name="Kaushik A."/>
        </authorList>
    </citation>
    <scope>NUCLEOTIDE SEQUENCE</scope>
    <source>
        <strain evidence="4">AG6-10EEA</strain>
    </source>
</reference>
<gene>
    <name evidence="4" type="ORF">RDB_LOCUS15817</name>
</gene>
<feature type="repeat" description="WD" evidence="3">
    <location>
        <begin position="898"/>
        <end position="939"/>
    </location>
</feature>
<dbReference type="InterPro" id="IPR001680">
    <property type="entry name" value="WD40_rpt"/>
</dbReference>
<dbReference type="Gene3D" id="2.130.10.10">
    <property type="entry name" value="YVTN repeat-like/Quinoprotein amine dehydrogenase"/>
    <property type="match status" value="6"/>
</dbReference>
<comment type="caution">
    <text evidence="4">The sequence shown here is derived from an EMBL/GenBank/DDBJ whole genome shotgun (WGS) entry which is preliminary data.</text>
</comment>
<dbReference type="InterPro" id="IPR015943">
    <property type="entry name" value="WD40/YVTN_repeat-like_dom_sf"/>
</dbReference>
<feature type="repeat" description="WD" evidence="3">
    <location>
        <begin position="733"/>
        <end position="758"/>
    </location>
</feature>
<evidence type="ECO:0000313" key="5">
    <source>
        <dbReference type="Proteomes" id="UP000663853"/>
    </source>
</evidence>
<organism evidence="4 5">
    <name type="scientific">Rhizoctonia solani</name>
    <dbReference type="NCBI Taxonomy" id="456999"/>
    <lineage>
        <taxon>Eukaryota</taxon>
        <taxon>Fungi</taxon>
        <taxon>Dikarya</taxon>
        <taxon>Basidiomycota</taxon>
        <taxon>Agaricomycotina</taxon>
        <taxon>Agaricomycetes</taxon>
        <taxon>Cantharellales</taxon>
        <taxon>Ceratobasidiaceae</taxon>
        <taxon>Rhizoctonia</taxon>
    </lineage>
</organism>
<proteinExistence type="predicted"/>
<dbReference type="SUPFAM" id="SSF50993">
    <property type="entry name" value="Peptidase/esterase 'gauge' domain"/>
    <property type="match status" value="1"/>
</dbReference>
<keyword evidence="1 3" id="KW-0853">WD repeat</keyword>
<feature type="repeat" description="WD" evidence="3">
    <location>
        <begin position="646"/>
        <end position="679"/>
    </location>
</feature>
<dbReference type="SMART" id="SM00320">
    <property type="entry name" value="WD40"/>
    <property type="match status" value="11"/>
</dbReference>